<comment type="caution">
    <text evidence="1">The sequence shown here is derived from an EMBL/GenBank/DDBJ whole genome shotgun (WGS) entry which is preliminary data.</text>
</comment>
<protein>
    <recommendedName>
        <fullName evidence="2">DUF2797 domain-containing protein</fullName>
    </recommendedName>
</protein>
<evidence type="ECO:0000313" key="1">
    <source>
        <dbReference type="EMBL" id="KKM85402.1"/>
    </source>
</evidence>
<gene>
    <name evidence="1" type="ORF">LCGC14_1289410</name>
</gene>
<evidence type="ECO:0008006" key="2">
    <source>
        <dbReference type="Google" id="ProtNLM"/>
    </source>
</evidence>
<dbReference type="InterPro" id="IPR021246">
    <property type="entry name" value="DUF2797"/>
</dbReference>
<proteinExistence type="predicted"/>
<accession>A0A0F9NVV9</accession>
<dbReference type="EMBL" id="LAZR01007417">
    <property type="protein sequence ID" value="KKM85402.1"/>
    <property type="molecule type" value="Genomic_DNA"/>
</dbReference>
<sequence length="300" mass="33636">MPFLVIPSLTALKCFLNNEFEENGVTKISGQMSKMETHLENGEKAQYQLSLGEESMSMAGQIGHDITLRFLGQIICVNCGRNTKKSYSGGFCFPCSQKLAQCDLCFMKPETCHFEQGTCREPEWGEAVCMQDHIVYLANSSGLKVGITRVGQIPTRWIDQGATQAVPIFLVKTRYQSGLVEVMFKEHVSDRTDWRKMLRGQAETLDLAAERDRLLALCRDQITALKAVHGEEAIRVLPSEPVQSIEYPVEQYPTKISSLNLDKTPEVKGVLQGIKGQYLILDTGVINCRKYNGYQVEVEV</sequence>
<dbReference type="Pfam" id="PF10977">
    <property type="entry name" value="DUF2797"/>
    <property type="match status" value="1"/>
</dbReference>
<name>A0A0F9NVV9_9ZZZZ</name>
<organism evidence="1">
    <name type="scientific">marine sediment metagenome</name>
    <dbReference type="NCBI Taxonomy" id="412755"/>
    <lineage>
        <taxon>unclassified sequences</taxon>
        <taxon>metagenomes</taxon>
        <taxon>ecological metagenomes</taxon>
    </lineage>
</organism>
<dbReference type="AlphaFoldDB" id="A0A0F9NVV9"/>
<reference evidence="1" key="1">
    <citation type="journal article" date="2015" name="Nature">
        <title>Complex archaea that bridge the gap between prokaryotes and eukaryotes.</title>
        <authorList>
            <person name="Spang A."/>
            <person name="Saw J.H."/>
            <person name="Jorgensen S.L."/>
            <person name="Zaremba-Niedzwiedzka K."/>
            <person name="Martijn J."/>
            <person name="Lind A.E."/>
            <person name="van Eijk R."/>
            <person name="Schleper C."/>
            <person name="Guy L."/>
            <person name="Ettema T.J."/>
        </authorList>
    </citation>
    <scope>NUCLEOTIDE SEQUENCE</scope>
</reference>